<accession>A0AAU6SKC2</accession>
<dbReference type="InterPro" id="IPR007349">
    <property type="entry name" value="DUF418"/>
</dbReference>
<feature type="transmembrane region" description="Helical" evidence="1">
    <location>
        <begin position="199"/>
        <end position="223"/>
    </location>
</feature>
<evidence type="ECO:0000313" key="3">
    <source>
        <dbReference type="EMBL" id="XAG20374.1"/>
    </source>
</evidence>
<evidence type="ECO:0000256" key="1">
    <source>
        <dbReference type="SAM" id="Phobius"/>
    </source>
</evidence>
<feature type="transmembrane region" description="Helical" evidence="1">
    <location>
        <begin position="341"/>
        <end position="359"/>
    </location>
</feature>
<feature type="transmembrane region" description="Helical" evidence="1">
    <location>
        <begin position="139"/>
        <end position="161"/>
    </location>
</feature>
<dbReference type="AlphaFoldDB" id="A0AAU6SKC2"/>
<evidence type="ECO:0000259" key="2">
    <source>
        <dbReference type="Pfam" id="PF04235"/>
    </source>
</evidence>
<dbReference type="Pfam" id="PF04235">
    <property type="entry name" value="DUF418"/>
    <property type="match status" value="1"/>
</dbReference>
<dbReference type="PANTHER" id="PTHR30590:SF2">
    <property type="entry name" value="INNER MEMBRANE PROTEIN"/>
    <property type="match status" value="1"/>
</dbReference>
<feature type="transmembrane region" description="Helical" evidence="1">
    <location>
        <begin position="56"/>
        <end position="78"/>
    </location>
</feature>
<keyword evidence="1" id="KW-0812">Transmembrane</keyword>
<feature type="transmembrane region" description="Helical" evidence="1">
    <location>
        <begin position="98"/>
        <end position="127"/>
    </location>
</feature>
<keyword evidence="1" id="KW-1133">Transmembrane helix</keyword>
<keyword evidence="1" id="KW-0472">Membrane</keyword>
<feature type="transmembrane region" description="Helical" evidence="1">
    <location>
        <begin position="266"/>
        <end position="291"/>
    </location>
</feature>
<feature type="domain" description="DUF418" evidence="2">
    <location>
        <begin position="224"/>
        <end position="378"/>
    </location>
</feature>
<feature type="transmembrane region" description="Helical" evidence="1">
    <location>
        <begin position="14"/>
        <end position="35"/>
    </location>
</feature>
<dbReference type="EMBL" id="CP095338">
    <property type="protein sequence ID" value="XAG20374.1"/>
    <property type="molecule type" value="Genomic_DNA"/>
</dbReference>
<feature type="transmembrane region" description="Helical" evidence="1">
    <location>
        <begin position="311"/>
        <end position="329"/>
    </location>
</feature>
<organism evidence="3">
    <name type="scientific">bacterium 19PA01SH03</name>
    <dbReference type="NCBI Taxonomy" id="2920705"/>
    <lineage>
        <taxon>Bacteria</taxon>
    </lineage>
</organism>
<gene>
    <name evidence="3" type="ORF">MRN70_08500</name>
</gene>
<name>A0AAU6SKC2_UNCXX</name>
<sequence>MAERIESLDFIRGVAVLGILFMNIMAMATPIEAYYSPFWREGLSAWEVPVYHLQSLLFESRFMSIFSLLFGVGLYIQYQSALTKNLPAQARLSSRLRWLLLFGLLHGFLLFEGDILTLYACCGFLLIRLLDLSSKKQWVLAFVLMGLGQLVMLGFVALLMYHDIPIFTAELPLSGTALTTLQQTWTSYPDRLLAQTINFAQFLLFIPLTVLWYNTGLMLIGILLYKNGFFQQSRWLPWGLGCLLLGLISGWGVQQLRITFGLSLDVGFSTILLMMLTGLLSAIGYCSLLMLFTNHHRVLVRLLKQVGRMAFTLYILQSVMVYLIFVWLAPQLWGQLARPELMALVIVLTVFQVWFADFWQRHYGQGPLERGWRYLAYRGFSHK</sequence>
<dbReference type="InterPro" id="IPR052529">
    <property type="entry name" value="Bact_Transport_Assoc"/>
</dbReference>
<dbReference type="PANTHER" id="PTHR30590">
    <property type="entry name" value="INNER MEMBRANE PROTEIN"/>
    <property type="match status" value="1"/>
</dbReference>
<feature type="transmembrane region" description="Helical" evidence="1">
    <location>
        <begin position="235"/>
        <end position="254"/>
    </location>
</feature>
<proteinExistence type="predicted"/>
<reference evidence="3" key="1">
    <citation type="submission" date="2022-03" db="EMBL/GenBank/DDBJ databases">
        <title>Sea Food Isolates.</title>
        <authorList>
            <person name="Li c."/>
        </authorList>
    </citation>
    <scope>NUCLEOTIDE SEQUENCE</scope>
    <source>
        <strain evidence="3">19PA01SH03</strain>
    </source>
</reference>
<protein>
    <submittedName>
        <fullName evidence="3">DUF418 domain-containing protein</fullName>
    </submittedName>
</protein>